<keyword evidence="7 9" id="KW-0539">Nucleus</keyword>
<name>A0A8X8ZGF2_SALSN</name>
<dbReference type="SUPFAM" id="SSF46785">
    <property type="entry name" value="Winged helix' DNA-binding domain"/>
    <property type="match status" value="2"/>
</dbReference>
<dbReference type="GO" id="GO:0000981">
    <property type="term" value="F:DNA-binding transcription factor activity, RNA polymerase II-specific"/>
    <property type="evidence" value="ECO:0007669"/>
    <property type="project" value="TreeGrafter"/>
</dbReference>
<evidence type="ECO:0000256" key="8">
    <source>
        <dbReference type="ARBA" id="ARBA00023306"/>
    </source>
</evidence>
<accession>A0A8X8ZGF2</accession>
<reference evidence="11" key="1">
    <citation type="submission" date="2018-01" db="EMBL/GenBank/DDBJ databases">
        <authorList>
            <person name="Mao J.F."/>
        </authorList>
    </citation>
    <scope>NUCLEOTIDE SEQUENCE</scope>
    <source>
        <strain evidence="11">Huo1</strain>
        <tissue evidence="11">Leaf</tissue>
    </source>
</reference>
<dbReference type="PANTHER" id="PTHR12081">
    <property type="entry name" value="TRANSCRIPTION FACTOR E2F"/>
    <property type="match status" value="1"/>
</dbReference>
<dbReference type="InterPro" id="IPR015633">
    <property type="entry name" value="E2F"/>
</dbReference>
<keyword evidence="4 9" id="KW-0805">Transcription regulation</keyword>
<comment type="caution">
    <text evidence="11">The sequence shown here is derived from an EMBL/GenBank/DDBJ whole genome shotgun (WGS) entry which is preliminary data.</text>
</comment>
<evidence type="ECO:0000313" key="11">
    <source>
        <dbReference type="EMBL" id="KAG6403967.1"/>
    </source>
</evidence>
<evidence type="ECO:0000256" key="2">
    <source>
        <dbReference type="ARBA" id="ARBA00010940"/>
    </source>
</evidence>
<evidence type="ECO:0000256" key="5">
    <source>
        <dbReference type="ARBA" id="ARBA00023125"/>
    </source>
</evidence>
<feature type="domain" description="E2F/DP family winged-helix DNA-binding" evidence="10">
    <location>
        <begin position="152"/>
        <end position="233"/>
    </location>
</feature>
<dbReference type="Pfam" id="PF02319">
    <property type="entry name" value="WHD_E2F_TDP"/>
    <property type="match status" value="2"/>
</dbReference>
<dbReference type="GO" id="GO:0000978">
    <property type="term" value="F:RNA polymerase II cis-regulatory region sequence-specific DNA binding"/>
    <property type="evidence" value="ECO:0007669"/>
    <property type="project" value="InterPro"/>
</dbReference>
<keyword evidence="3" id="KW-0678">Repressor</keyword>
<comment type="subcellular location">
    <subcellularLocation>
        <location evidence="1 9">Nucleus</location>
    </subcellularLocation>
</comment>
<keyword evidence="12" id="KW-1185">Reference proteome</keyword>
<evidence type="ECO:0000313" key="12">
    <source>
        <dbReference type="Proteomes" id="UP000298416"/>
    </source>
</evidence>
<reference evidence="11" key="2">
    <citation type="submission" date="2020-08" db="EMBL/GenBank/DDBJ databases">
        <title>Plant Genome Project.</title>
        <authorList>
            <person name="Zhang R.-G."/>
        </authorList>
    </citation>
    <scope>NUCLEOTIDE SEQUENCE</scope>
    <source>
        <strain evidence="11">Huo1</strain>
        <tissue evidence="11">Leaf</tissue>
    </source>
</reference>
<evidence type="ECO:0000256" key="1">
    <source>
        <dbReference type="ARBA" id="ARBA00004123"/>
    </source>
</evidence>
<dbReference type="InterPro" id="IPR036390">
    <property type="entry name" value="WH_DNA-bd_sf"/>
</dbReference>
<keyword evidence="6 9" id="KW-0804">Transcription</keyword>
<dbReference type="EMBL" id="PNBA02000013">
    <property type="protein sequence ID" value="KAG6403967.1"/>
    <property type="molecule type" value="Genomic_DNA"/>
</dbReference>
<dbReference type="Gene3D" id="1.10.10.10">
    <property type="entry name" value="Winged helix-like DNA-binding domain superfamily/Winged helix DNA-binding domain"/>
    <property type="match status" value="2"/>
</dbReference>
<evidence type="ECO:0000256" key="6">
    <source>
        <dbReference type="ARBA" id="ARBA00023163"/>
    </source>
</evidence>
<keyword evidence="8" id="KW-0131">Cell cycle</keyword>
<protein>
    <recommendedName>
        <fullName evidence="10">E2F/DP family winged-helix DNA-binding domain-containing protein</fullName>
    </recommendedName>
</protein>
<evidence type="ECO:0000256" key="4">
    <source>
        <dbReference type="ARBA" id="ARBA00023015"/>
    </source>
</evidence>
<keyword evidence="5 9" id="KW-0238">DNA-binding</keyword>
<dbReference type="OrthoDB" id="5318at2759"/>
<evidence type="ECO:0000256" key="9">
    <source>
        <dbReference type="RuleBase" id="RU003796"/>
    </source>
</evidence>
<evidence type="ECO:0000256" key="7">
    <source>
        <dbReference type="ARBA" id="ARBA00023242"/>
    </source>
</evidence>
<dbReference type="FunFam" id="1.10.10.10:FF:000295">
    <property type="entry name" value="E2F transcription factor-like E2FE"/>
    <property type="match status" value="1"/>
</dbReference>
<proteinExistence type="inferred from homology"/>
<feature type="domain" description="E2F/DP family winged-helix DNA-binding" evidence="10">
    <location>
        <begin position="24"/>
        <end position="89"/>
    </location>
</feature>
<dbReference type="FunFam" id="1.10.10.10:FF:000073">
    <property type="entry name" value="E2F transcription factor 8"/>
    <property type="match status" value="1"/>
</dbReference>
<dbReference type="PANTHER" id="PTHR12081:SF106">
    <property type="entry name" value="E2F TRANSCRIPTION FACTOR-LIKE E2FE"/>
    <property type="match status" value="1"/>
</dbReference>
<dbReference type="InterPro" id="IPR003316">
    <property type="entry name" value="E2F_WHTH_DNA-bd_dom"/>
</dbReference>
<dbReference type="SMART" id="SM01372">
    <property type="entry name" value="E2F_TDP"/>
    <property type="match status" value="2"/>
</dbReference>
<sequence length="374" mass="41998">MDSVSKHSGGGMTESGSKDVPYCRKQKSLGLLCSNFLSLYDHDGVESIGLDDAAAKLGVERRRIYDIVNVLESVGILTRKAKNRYTWKGYGAIPKALENLKREGLRDIVPGADTSCSEKISDDEEDDMCSDLNNLSQNDKSDSSSVFKRDGRKEKSLGLLTQNFIKLFLCTDMDMISLDEAAKLLLGDGKHTSMTTRTKVRRLYDIANVLSSMKFIEKTHHPETRKPAFRWLGLTGKPDNTTADSVIQSDSKKRIFGTDLTNATTKRLRMDEDRFTILKAHNQVQVKYEKQNEDERITVGKSYQFGPFAPANVPEAGDSHDGKGNEAVDWESLASSYRPQYHNQALKDLFSHFVDAWKSWYSEVSEKGPIKLMS</sequence>
<gene>
    <name evidence="11" type="ORF">SASPL_136201</name>
</gene>
<dbReference type="Proteomes" id="UP000298416">
    <property type="component" value="Unassembled WGS sequence"/>
</dbReference>
<organism evidence="11">
    <name type="scientific">Salvia splendens</name>
    <name type="common">Scarlet sage</name>
    <dbReference type="NCBI Taxonomy" id="180675"/>
    <lineage>
        <taxon>Eukaryota</taxon>
        <taxon>Viridiplantae</taxon>
        <taxon>Streptophyta</taxon>
        <taxon>Embryophyta</taxon>
        <taxon>Tracheophyta</taxon>
        <taxon>Spermatophyta</taxon>
        <taxon>Magnoliopsida</taxon>
        <taxon>eudicotyledons</taxon>
        <taxon>Gunneridae</taxon>
        <taxon>Pentapetalae</taxon>
        <taxon>asterids</taxon>
        <taxon>lamiids</taxon>
        <taxon>Lamiales</taxon>
        <taxon>Lamiaceae</taxon>
        <taxon>Nepetoideae</taxon>
        <taxon>Mentheae</taxon>
        <taxon>Salviinae</taxon>
        <taxon>Salvia</taxon>
        <taxon>Salvia subgen. Calosphace</taxon>
        <taxon>core Calosphace</taxon>
    </lineage>
</organism>
<dbReference type="AlphaFoldDB" id="A0A8X8ZGF2"/>
<evidence type="ECO:0000256" key="3">
    <source>
        <dbReference type="ARBA" id="ARBA00022491"/>
    </source>
</evidence>
<dbReference type="InterPro" id="IPR036388">
    <property type="entry name" value="WH-like_DNA-bd_sf"/>
</dbReference>
<evidence type="ECO:0000259" key="10">
    <source>
        <dbReference type="SMART" id="SM01372"/>
    </source>
</evidence>
<dbReference type="GO" id="GO:0090575">
    <property type="term" value="C:RNA polymerase II transcription regulator complex"/>
    <property type="evidence" value="ECO:0007669"/>
    <property type="project" value="TreeGrafter"/>
</dbReference>
<comment type="similarity">
    <text evidence="2 9">Belongs to the E2F/DP family.</text>
</comment>